<keyword evidence="3" id="KW-1185">Reference proteome</keyword>
<dbReference type="AlphaFoldDB" id="A0A8J7HIM4"/>
<dbReference type="InterPro" id="IPR024983">
    <property type="entry name" value="CHAT_dom"/>
</dbReference>
<dbReference type="RefSeq" id="WP_214439861.1">
    <property type="nucleotide sequence ID" value="NZ_JAECZB010000036.1"/>
</dbReference>
<evidence type="ECO:0000313" key="3">
    <source>
        <dbReference type="Proteomes" id="UP000599391"/>
    </source>
</evidence>
<name>A0A8J7HIM4_9CYAN</name>
<dbReference type="EMBL" id="JAECZB010000036">
    <property type="protein sequence ID" value="MBH8553579.1"/>
    <property type="molecule type" value="Genomic_DNA"/>
</dbReference>
<reference evidence="2 3" key="1">
    <citation type="journal article" date="2021" name="Int. J. Syst. Evol. Microbiol.">
        <title>Amazonocrinis nigriterrae gen. nov., sp. nov., Atlanticothrix silvestris gen. nov., sp. nov. and Dendronalium phyllosphericum gen. nov., sp. nov., nostocacean cyanobacteria from Brazilian environments.</title>
        <authorList>
            <person name="Alvarenga D.O."/>
            <person name="Andreote A.P.D."/>
            <person name="Branco L.H.Z."/>
            <person name="Delbaje E."/>
            <person name="Cruz R.B."/>
            <person name="Varani A.M."/>
            <person name="Fiore M.F."/>
        </authorList>
    </citation>
    <scope>NUCLEOTIDE SEQUENCE [LARGE SCALE GENOMIC DNA]</scope>
    <source>
        <strain evidence="2 3">CENA357</strain>
    </source>
</reference>
<evidence type="ECO:0000313" key="2">
    <source>
        <dbReference type="EMBL" id="MBH8553579.1"/>
    </source>
</evidence>
<accession>A0A8J7HIM4</accession>
<dbReference type="Proteomes" id="UP000599391">
    <property type="component" value="Unassembled WGS sequence"/>
</dbReference>
<dbReference type="Pfam" id="PF14516">
    <property type="entry name" value="AAA_35"/>
    <property type="match status" value="1"/>
</dbReference>
<comment type="caution">
    <text evidence="2">The sequence shown here is derived from an EMBL/GenBank/DDBJ whole genome shotgun (WGS) entry which is preliminary data.</text>
</comment>
<feature type="domain" description="CHAT" evidence="1">
    <location>
        <begin position="22"/>
        <end position="155"/>
    </location>
</feature>
<organism evidence="2 3">
    <name type="scientific">Atlanticothrix silvestris CENA357</name>
    <dbReference type="NCBI Taxonomy" id="1725252"/>
    <lineage>
        <taxon>Bacteria</taxon>
        <taxon>Bacillati</taxon>
        <taxon>Cyanobacteriota</taxon>
        <taxon>Cyanophyceae</taxon>
        <taxon>Nostocales</taxon>
        <taxon>Nodulariaceae</taxon>
        <taxon>Atlanticothrix</taxon>
        <taxon>Atlanticothrix silvestris</taxon>
    </lineage>
</organism>
<sequence length="553" mass="62270">MNGNTSQSRKILILTAIPDGLRLDKEIREIEDAIRRAIRREQFEIRIRTAVRPQDIRRAIAEEYPHIVHLCGHGTSDGCLVLEDDGGNNKPVPPQGLAALFKLHAEYVNCVVLNACYSEKPAYAISQHINYAIGMNQPIGDKAAIVFAAGFYDGLGYENLNNQDNFQRAYDEGLVAIQMEDLSQGSIPVLNKKLPAAESLCPSYLTNTPCAPELKYPLEYPDGHVPLSSPFYVEHDGIESLCYETLLKPGSLIRIKAPKLMGKTSLMTRILAHGSLHNCQKVYLDLGSIDKAVLTSLDRFLRWLCSKVSSELDLENKVDHAWNTKILGSNDNCTAYFNKYILTQIDSPLVLGLDEVDRLFAYSEVVEDFFGMLRSWHEKGKISDAWKKLRLILAHSTEAYIPLDIHQSPFNAGVPVELEEFSQEQVQDLAQKHGLKIKNSRIEEIRSMVGGHPYLVRLGMYHIAAEKVTLTDLLESATTEAGIYANHLRSLLDILQPVPELAQALKQVVNSTIPVELDSMQIYKLHSLGLVHRQSNHVMPRCQLYREYFRRVL</sequence>
<protein>
    <submittedName>
        <fullName evidence="2">AAA-like domain-containing protein</fullName>
    </submittedName>
</protein>
<evidence type="ECO:0000259" key="1">
    <source>
        <dbReference type="Pfam" id="PF12770"/>
    </source>
</evidence>
<proteinExistence type="predicted"/>
<dbReference type="SUPFAM" id="SSF52540">
    <property type="entry name" value="P-loop containing nucleoside triphosphate hydrolases"/>
    <property type="match status" value="1"/>
</dbReference>
<dbReference type="Gene3D" id="3.40.50.300">
    <property type="entry name" value="P-loop containing nucleotide triphosphate hydrolases"/>
    <property type="match status" value="1"/>
</dbReference>
<dbReference type="PANTHER" id="PTHR34301">
    <property type="entry name" value="DNA-BINDING PROTEIN-RELATED"/>
    <property type="match status" value="1"/>
</dbReference>
<gene>
    <name evidence="2" type="ORF">I8751_14600</name>
</gene>
<dbReference type="InterPro" id="IPR027417">
    <property type="entry name" value="P-loop_NTPase"/>
</dbReference>
<dbReference type="Pfam" id="PF12770">
    <property type="entry name" value="CHAT"/>
    <property type="match status" value="1"/>
</dbReference>
<dbReference type="PANTHER" id="PTHR34301:SF8">
    <property type="entry name" value="ATPASE DOMAIN-CONTAINING PROTEIN"/>
    <property type="match status" value="1"/>
</dbReference>